<comment type="caution">
    <text evidence="1">The sequence shown here is derived from an EMBL/GenBank/DDBJ whole genome shotgun (WGS) entry which is preliminary data.</text>
</comment>
<dbReference type="EMBL" id="CM034404">
    <property type="protein sequence ID" value="KAJ0174338.1"/>
    <property type="molecule type" value="Genomic_DNA"/>
</dbReference>
<keyword evidence="2" id="KW-1185">Reference proteome</keyword>
<sequence length="1899" mass="210084">MKDLKMWWTYFFILLAPVNAEYDGVSGPPSNITSDPCTDKNHLFLAPGVFTAGGSNRACLSRFHPEGPARMILSLLTEDRKTVTVTRDLPPGDGGCVDLSAPQLPNTKAELIVNVRYPEAQCTWERRLTVRLSHGKVVLVHTEKAQYRPGDTLRIRVFSFKADLAPAQQNIDEIWIEGPRGVWDGSRVNQWTNLRTRLGLAQVQYQLDELAPPGKWSVKARLGDGSQGSTVFWVGNYELPPFQLSVRHAPRVLRTSERLVWTVCVRYPWTEAVEGMLVIRLRGSGSGEASGGIRTAVRLKAPRACHRHAAAARRIGLSSSHPPDVVVADFSFQEEGTRVWQNTTVVSQVVDKPITLEFLTKHRSVISPGLPYKLKVKATRWDDKPGTDQGVKVCRYPQSHAADVEQRQNSSCVTAKTDEAGVARVMFTASEDSSGFYRFEASLFNDSTTTAPPLTLPVRRSSQIHAALGPLKPDANAARTFVPLYLTLPNVTSAITVHFVVITRGGTIYRWGATTQCPVASTSNQVQTAPRYSKCDISNIAIYDNLTQNNFSNDFVDNDDETQTGDNIEVNRIIDYRTGRYVDSHTGSNRFTKDLVSTTTLARYQKNMARLEASLAKHTNLTQRITLSKRKGLKEANSTDFKVYGKSLDNDIRKKARMNNNLAKTRSKLPEKATNAVVNGINVSDTLLDRFLLRVMLPIKVTHQMCPDSHLIAYFYYNGELVSASKHFEMEECFSNKVEASWMSRQTLPGSITSIKVSTPGPALCALTVIDSATKWLKPSQSVKEVLMKGLKRLVDSHRNMTEYDAAGDCFLNTDSEDLPTNSLELTASWMAAAGIRVLGGDLPTARHCEPSPAPLAEDEGTVPRSDFSEAWLWRLVPVSSGGLAVASAKAPDSITRFEANAMCVSKAGVAISSPAILQVFRQFFIHADCPRRLRRGDTTIMRYRIFNYLYEPLSVQVQILTDAYLKGPEEVVQTICVNGRSSAARRVEIIAQNPGISRLIIRAVAVTDGHCANITKFKSGISDEVVIQVTIEPEGIPAQEHKSKLLCGTGITSPSEVFWEWPPVQVVPRTEALTVWVAGDITGPLLADADDLVQMPRGCGEQNMARLATNLLALNNLDKWSASAATARDHVARGYTRQLQYVHPSGGFSAFGPADTFSSTWLTAFALKYLLRAHQALWFGLPVPPVLERAQQWLLSQQMENGCFRNEGQVFHRELKGGMNDDTEISSIALTAYVITSLMESASPIPSRVLLNALPCLRALPPLKSKTPRVYAHALLAYALVSLVTSIEATGYALLALRHSHSALREDGYGAVRWLAAQRTGNGGFVATQDTLVALEALTAWSSLLPVPQSTINITAYSSEIKNSVRIYPGSKIPEVMKMGPSRELKIVVQGSGCVLVQATRAYNTFAPLDEETQKPLSIQLAVHTDGPFNCDDTNTTCFCAAALEMCVLWNGLFPEMALLEVTLPGGFGADATLLYSQLHKPNTLLRRIELASTNARATLYLSTKGGDTLGRAGHECFTVHAVGPKSKTRSAYVRVQDYYRPTVNDTQVYTIPEGCPSRISHETNEYIASDNIFEKARSVSESGEIEITHEFSFEDIPDGIPLEDPIYENLTNREKEDDKDVFEQNEYKVNDVINRNNSIDFSKVSNLVDKEVNNSNVTVTHNNEKKIETFSSNVESSEIVEKDDIKLINDDKTSKIINSSNRSTKLDEFKESNVDNKTSTQVTVAHFDNANLSKDNNVYDQVAMANVGQSATESVLFDKALNTKGNDGKVDHINTAQVEYVVNEDSQNNFADKLNNDDKLETTTISINNKKELADDHKGVENPKLSNFHILDSDKDTEFPTGIEGPIPAVVLPPPNFVPPNSVPPTYQTQERFDYGNYWVFDNGLRRYRRRYIDVNG</sequence>
<dbReference type="Proteomes" id="UP000824533">
    <property type="component" value="Linkage Group LG18"/>
</dbReference>
<evidence type="ECO:0000313" key="1">
    <source>
        <dbReference type="EMBL" id="KAJ0174338.1"/>
    </source>
</evidence>
<reference evidence="1 2" key="1">
    <citation type="journal article" date="2021" name="Front. Genet.">
        <title>Chromosome-Level Genome Assembly Reveals Significant Gene Expansion in the Toll and IMD Signaling Pathways of Dendrolimus kikuchii.</title>
        <authorList>
            <person name="Zhou J."/>
            <person name="Wu P."/>
            <person name="Xiong Z."/>
            <person name="Liu N."/>
            <person name="Zhao N."/>
            <person name="Ji M."/>
            <person name="Qiu Y."/>
            <person name="Yang B."/>
        </authorList>
    </citation>
    <scope>NUCLEOTIDE SEQUENCE [LARGE SCALE GENOMIC DNA]</scope>
    <source>
        <strain evidence="1">Ann1</strain>
    </source>
</reference>
<protein>
    <submittedName>
        <fullName evidence="1">Uncharacterized protein</fullName>
    </submittedName>
</protein>
<evidence type="ECO:0000313" key="2">
    <source>
        <dbReference type="Proteomes" id="UP000824533"/>
    </source>
</evidence>
<name>A0ACC1CRR1_9NEOP</name>
<accession>A0ACC1CRR1</accession>
<proteinExistence type="predicted"/>
<organism evidence="1 2">
    <name type="scientific">Dendrolimus kikuchii</name>
    <dbReference type="NCBI Taxonomy" id="765133"/>
    <lineage>
        <taxon>Eukaryota</taxon>
        <taxon>Metazoa</taxon>
        <taxon>Ecdysozoa</taxon>
        <taxon>Arthropoda</taxon>
        <taxon>Hexapoda</taxon>
        <taxon>Insecta</taxon>
        <taxon>Pterygota</taxon>
        <taxon>Neoptera</taxon>
        <taxon>Endopterygota</taxon>
        <taxon>Lepidoptera</taxon>
        <taxon>Glossata</taxon>
        <taxon>Ditrysia</taxon>
        <taxon>Bombycoidea</taxon>
        <taxon>Lasiocampidae</taxon>
        <taxon>Dendrolimus</taxon>
    </lineage>
</organism>
<gene>
    <name evidence="1" type="ORF">K1T71_010484</name>
</gene>